<protein>
    <submittedName>
        <fullName evidence="2">Uncharacterized protein</fullName>
    </submittedName>
</protein>
<reference evidence="2" key="2">
    <citation type="submission" date="2023-04" db="EMBL/GenBank/DDBJ databases">
        <authorList>
            <person name="Bu L."/>
            <person name="Lu L."/>
            <person name="Laidemitt M.R."/>
            <person name="Zhang S.M."/>
            <person name="Mutuku M."/>
            <person name="Mkoji G."/>
            <person name="Steinauer M."/>
            <person name="Loker E.S."/>
        </authorList>
    </citation>
    <scope>NUCLEOTIDE SEQUENCE</scope>
    <source>
        <strain evidence="2">KasaAsao</strain>
        <tissue evidence="2">Whole Snail</tissue>
    </source>
</reference>
<dbReference type="Proteomes" id="UP001233172">
    <property type="component" value="Unassembled WGS sequence"/>
</dbReference>
<evidence type="ECO:0000313" key="3">
    <source>
        <dbReference type="Proteomes" id="UP001233172"/>
    </source>
</evidence>
<proteinExistence type="predicted"/>
<feature type="region of interest" description="Disordered" evidence="1">
    <location>
        <begin position="285"/>
        <end position="304"/>
    </location>
</feature>
<keyword evidence="3" id="KW-1185">Reference proteome</keyword>
<evidence type="ECO:0000313" key="2">
    <source>
        <dbReference type="EMBL" id="KAK0045626.1"/>
    </source>
</evidence>
<gene>
    <name evidence="2" type="ORF">Bpfe_024992</name>
</gene>
<organism evidence="2 3">
    <name type="scientific">Biomphalaria pfeifferi</name>
    <name type="common">Bloodfluke planorb</name>
    <name type="synonym">Freshwater snail</name>
    <dbReference type="NCBI Taxonomy" id="112525"/>
    <lineage>
        <taxon>Eukaryota</taxon>
        <taxon>Metazoa</taxon>
        <taxon>Spiralia</taxon>
        <taxon>Lophotrochozoa</taxon>
        <taxon>Mollusca</taxon>
        <taxon>Gastropoda</taxon>
        <taxon>Heterobranchia</taxon>
        <taxon>Euthyneura</taxon>
        <taxon>Panpulmonata</taxon>
        <taxon>Hygrophila</taxon>
        <taxon>Lymnaeoidea</taxon>
        <taxon>Planorbidae</taxon>
        <taxon>Biomphalaria</taxon>
    </lineage>
</organism>
<comment type="caution">
    <text evidence="2">The sequence shown here is derived from an EMBL/GenBank/DDBJ whole genome shotgun (WGS) entry which is preliminary data.</text>
</comment>
<dbReference type="AlphaFoldDB" id="A0AAD8B054"/>
<reference evidence="2" key="1">
    <citation type="journal article" date="2023" name="PLoS Negl. Trop. Dis.">
        <title>A genome sequence for Biomphalaria pfeifferi, the major vector snail for the human-infecting parasite Schistosoma mansoni.</title>
        <authorList>
            <person name="Bu L."/>
            <person name="Lu L."/>
            <person name="Laidemitt M.R."/>
            <person name="Zhang S.M."/>
            <person name="Mutuku M."/>
            <person name="Mkoji G."/>
            <person name="Steinauer M."/>
            <person name="Loker E.S."/>
        </authorList>
    </citation>
    <scope>NUCLEOTIDE SEQUENCE</scope>
    <source>
        <strain evidence="2">KasaAsao</strain>
    </source>
</reference>
<accession>A0AAD8B054</accession>
<evidence type="ECO:0000256" key="1">
    <source>
        <dbReference type="SAM" id="MobiDB-lite"/>
    </source>
</evidence>
<sequence>MSFRRGALSHNTNYTLCCVEESLDEKGTLFKTTCSNKMPLETFAVKESNSSSCLGTPTKNSSSAMAQAMNVAMSSVPSRISCRVRNAGREYLQHNETCQWIQFMTEDTPDLSDRKRFRLGSDRKSHIFGEAKPDPKEEVYNHEAALLEAKPIESPVKTAEVTVSEAQLNVSLDTVLVCCDKPKPTSEISVSMSAVPEPPKQVTQPQIPNIDEYQHSVKHLVKSRRLKGCVANTCALRDEGTIGSLIWQTDMTKNPLHKSLYRKTQHMGDNEDIINSTQNQCKEHHDVSRDNDWPDEVSVLERSP</sequence>
<name>A0AAD8B054_BIOPF</name>
<dbReference type="EMBL" id="JASAOG010000178">
    <property type="protein sequence ID" value="KAK0045626.1"/>
    <property type="molecule type" value="Genomic_DNA"/>
</dbReference>